<dbReference type="GO" id="GO:0006508">
    <property type="term" value="P:proteolysis"/>
    <property type="evidence" value="ECO:0007669"/>
    <property type="project" value="UniProtKB-KW"/>
</dbReference>
<keyword evidence="9 10" id="KW-0472">Membrane</keyword>
<dbReference type="PANTHER" id="PTHR36844">
    <property type="entry name" value="PROTEASE PRSW"/>
    <property type="match status" value="1"/>
</dbReference>
<evidence type="ECO:0000256" key="8">
    <source>
        <dbReference type="ARBA" id="ARBA00022989"/>
    </source>
</evidence>
<dbReference type="AlphaFoldDB" id="A0A7C4YI55"/>
<name>A0A7C4YI55_UNCW3</name>
<evidence type="ECO:0000256" key="10">
    <source>
        <dbReference type="SAM" id="Phobius"/>
    </source>
</evidence>
<dbReference type="InterPro" id="IPR023596">
    <property type="entry name" value="Peptidase_PrsW_arch/bac"/>
</dbReference>
<evidence type="ECO:0000256" key="2">
    <source>
        <dbReference type="ARBA" id="ARBA00009165"/>
    </source>
</evidence>
<feature type="transmembrane region" description="Helical" evidence="10">
    <location>
        <begin position="136"/>
        <end position="156"/>
    </location>
</feature>
<keyword evidence="7" id="KW-0378">Hydrolase</keyword>
<feature type="transmembrane region" description="Helical" evidence="10">
    <location>
        <begin position="188"/>
        <end position="209"/>
    </location>
</feature>
<dbReference type="PANTHER" id="PTHR36844:SF1">
    <property type="entry name" value="PROTEASE PRSW"/>
    <property type="match status" value="1"/>
</dbReference>
<dbReference type="Pfam" id="PF13367">
    <property type="entry name" value="PrsW-protease"/>
    <property type="match status" value="1"/>
</dbReference>
<keyword evidence="5 11" id="KW-0645">Protease</keyword>
<dbReference type="InterPro" id="IPR026898">
    <property type="entry name" value="PrsW"/>
</dbReference>
<keyword evidence="4" id="KW-1003">Cell membrane</keyword>
<feature type="transmembrane region" description="Helical" evidence="10">
    <location>
        <begin position="6"/>
        <end position="22"/>
    </location>
</feature>
<feature type="transmembrane region" description="Helical" evidence="10">
    <location>
        <begin position="103"/>
        <end position="124"/>
    </location>
</feature>
<evidence type="ECO:0000256" key="9">
    <source>
        <dbReference type="ARBA" id="ARBA00023136"/>
    </source>
</evidence>
<protein>
    <recommendedName>
        <fullName evidence="3">Protease PrsW</fullName>
    </recommendedName>
</protein>
<evidence type="ECO:0000256" key="1">
    <source>
        <dbReference type="ARBA" id="ARBA00004651"/>
    </source>
</evidence>
<dbReference type="PIRSF" id="PIRSF016933">
    <property type="entry name" value="PrsW"/>
    <property type="match status" value="1"/>
</dbReference>
<evidence type="ECO:0000256" key="4">
    <source>
        <dbReference type="ARBA" id="ARBA00022475"/>
    </source>
</evidence>
<gene>
    <name evidence="11" type="ORF">ENV67_07925</name>
</gene>
<keyword evidence="11" id="KW-0482">Metalloprotease</keyword>
<organism evidence="11">
    <name type="scientific">candidate division WOR-3 bacterium</name>
    <dbReference type="NCBI Taxonomy" id="2052148"/>
    <lineage>
        <taxon>Bacteria</taxon>
        <taxon>Bacteria division WOR-3</taxon>
    </lineage>
</organism>
<comment type="similarity">
    <text evidence="2">Belongs to the protease PrsW family.</text>
</comment>
<dbReference type="GO" id="GO:0008237">
    <property type="term" value="F:metallopeptidase activity"/>
    <property type="evidence" value="ECO:0007669"/>
    <property type="project" value="UniProtKB-KW"/>
</dbReference>
<keyword evidence="8 10" id="KW-1133">Transmembrane helix</keyword>
<accession>A0A7C4YI55</accession>
<comment type="subcellular location">
    <subcellularLocation>
        <location evidence="1">Cell membrane</location>
        <topology evidence="1">Multi-pass membrane protein</topology>
    </subcellularLocation>
</comment>
<dbReference type="GO" id="GO:0005886">
    <property type="term" value="C:plasma membrane"/>
    <property type="evidence" value="ECO:0007669"/>
    <property type="project" value="UniProtKB-SubCell"/>
</dbReference>
<comment type="caution">
    <text evidence="11">The sequence shown here is derived from an EMBL/GenBank/DDBJ whole genome shotgun (WGS) entry which is preliminary data.</text>
</comment>
<feature type="transmembrane region" description="Helical" evidence="10">
    <location>
        <begin position="163"/>
        <end position="182"/>
    </location>
</feature>
<evidence type="ECO:0000256" key="5">
    <source>
        <dbReference type="ARBA" id="ARBA00022670"/>
    </source>
</evidence>
<evidence type="ECO:0000256" key="7">
    <source>
        <dbReference type="ARBA" id="ARBA00022801"/>
    </source>
</evidence>
<dbReference type="EMBL" id="DTHG01000096">
    <property type="protein sequence ID" value="HGW92447.1"/>
    <property type="molecule type" value="Genomic_DNA"/>
</dbReference>
<evidence type="ECO:0000256" key="3">
    <source>
        <dbReference type="ARBA" id="ARBA00018997"/>
    </source>
</evidence>
<reference evidence="11" key="1">
    <citation type="journal article" date="2020" name="mSystems">
        <title>Genome- and Community-Level Interaction Insights into Carbon Utilization and Element Cycling Functions of Hydrothermarchaeota in Hydrothermal Sediment.</title>
        <authorList>
            <person name="Zhou Z."/>
            <person name="Liu Y."/>
            <person name="Xu W."/>
            <person name="Pan J."/>
            <person name="Luo Z.H."/>
            <person name="Li M."/>
        </authorList>
    </citation>
    <scope>NUCLEOTIDE SEQUENCE [LARGE SCALE GENOMIC DNA]</scope>
    <source>
        <strain evidence="11">SpSt-780</strain>
    </source>
</reference>
<feature type="transmembrane region" description="Helical" evidence="10">
    <location>
        <begin position="61"/>
        <end position="82"/>
    </location>
</feature>
<evidence type="ECO:0000256" key="6">
    <source>
        <dbReference type="ARBA" id="ARBA00022692"/>
    </source>
</evidence>
<evidence type="ECO:0000313" key="11">
    <source>
        <dbReference type="EMBL" id="HGW92447.1"/>
    </source>
</evidence>
<sequence>MILLNLALIPVFLIIIYFYKRDKFEREPLYLTFQTFILGFMLVFPAIFFEKLLTGLFQDTYFNFITFFLYIFIGVSLVEEGLKFAILYIFNLPKKDFNEPYDGIFYAVIVSLGFAAIENILYVFQRGAIVGILRAFTAVPAHTIFAVFMGFFTGVYKFTGKKIFVFLSLIIPMLLHTIYDMIAMSRMSYGFFTLFLFIIFFVIFSLFLMQKQISKSPFRILR</sequence>
<keyword evidence="6 10" id="KW-0812">Transmembrane</keyword>
<proteinExistence type="inferred from homology"/>
<feature type="transmembrane region" description="Helical" evidence="10">
    <location>
        <begin position="29"/>
        <end position="49"/>
    </location>
</feature>